<protein>
    <submittedName>
        <fullName evidence="1">Uncharacterized protein</fullName>
    </submittedName>
</protein>
<comment type="caution">
    <text evidence="1">The sequence shown here is derived from an EMBL/GenBank/DDBJ whole genome shotgun (WGS) entry which is preliminary data.</text>
</comment>
<dbReference type="EMBL" id="JACHNU010000006">
    <property type="protein sequence ID" value="MBB4664206.1"/>
    <property type="molecule type" value="Genomic_DNA"/>
</dbReference>
<evidence type="ECO:0000313" key="2">
    <source>
        <dbReference type="Proteomes" id="UP000585272"/>
    </source>
</evidence>
<dbReference type="AlphaFoldDB" id="A0A840IHF1"/>
<proteinExistence type="predicted"/>
<organism evidence="1 2">
    <name type="scientific">Conexibacter arvalis</name>
    <dbReference type="NCBI Taxonomy" id="912552"/>
    <lineage>
        <taxon>Bacteria</taxon>
        <taxon>Bacillati</taxon>
        <taxon>Actinomycetota</taxon>
        <taxon>Thermoleophilia</taxon>
        <taxon>Solirubrobacterales</taxon>
        <taxon>Conexibacteraceae</taxon>
        <taxon>Conexibacter</taxon>
    </lineage>
</organism>
<reference evidence="1 2" key="1">
    <citation type="submission" date="2020-08" db="EMBL/GenBank/DDBJ databases">
        <title>Genomic Encyclopedia of Archaeal and Bacterial Type Strains, Phase II (KMG-II): from individual species to whole genera.</title>
        <authorList>
            <person name="Goeker M."/>
        </authorList>
    </citation>
    <scope>NUCLEOTIDE SEQUENCE [LARGE SCALE GENOMIC DNA]</scope>
    <source>
        <strain evidence="1 2">DSM 23288</strain>
    </source>
</reference>
<accession>A0A840IHF1</accession>
<keyword evidence="2" id="KW-1185">Reference proteome</keyword>
<sequence length="57" mass="6643">MPSTHNRVLTELERLAVERRARVATKTGTRRRGDTVDYVRRAIARHRAQGRSTVTRR</sequence>
<gene>
    <name evidence="1" type="ORF">BDZ31_003809</name>
</gene>
<dbReference type="Proteomes" id="UP000585272">
    <property type="component" value="Unassembled WGS sequence"/>
</dbReference>
<dbReference type="RefSeq" id="WP_183344027.1">
    <property type="nucleotide sequence ID" value="NZ_JACHNU010000006.1"/>
</dbReference>
<evidence type="ECO:0000313" key="1">
    <source>
        <dbReference type="EMBL" id="MBB4664206.1"/>
    </source>
</evidence>
<name>A0A840IHF1_9ACTN</name>